<accession>A0A6A6I7Z6</accession>
<reference evidence="2" key="1">
    <citation type="journal article" date="2020" name="Stud. Mycol.">
        <title>101 Dothideomycetes genomes: a test case for predicting lifestyles and emergence of pathogens.</title>
        <authorList>
            <person name="Haridas S."/>
            <person name="Albert R."/>
            <person name="Binder M."/>
            <person name="Bloem J."/>
            <person name="Labutti K."/>
            <person name="Salamov A."/>
            <person name="Andreopoulos B."/>
            <person name="Baker S."/>
            <person name="Barry K."/>
            <person name="Bills G."/>
            <person name="Bluhm B."/>
            <person name="Cannon C."/>
            <person name="Castanera R."/>
            <person name="Culley D."/>
            <person name="Daum C."/>
            <person name="Ezra D."/>
            <person name="Gonzalez J."/>
            <person name="Henrissat B."/>
            <person name="Kuo A."/>
            <person name="Liang C."/>
            <person name="Lipzen A."/>
            <person name="Lutzoni F."/>
            <person name="Magnuson J."/>
            <person name="Mondo S."/>
            <person name="Nolan M."/>
            <person name="Ohm R."/>
            <person name="Pangilinan J."/>
            <person name="Park H.-J."/>
            <person name="Ramirez L."/>
            <person name="Alfaro M."/>
            <person name="Sun H."/>
            <person name="Tritt A."/>
            <person name="Yoshinaga Y."/>
            <person name="Zwiers L.-H."/>
            <person name="Turgeon B."/>
            <person name="Goodwin S."/>
            <person name="Spatafora J."/>
            <person name="Crous P."/>
            <person name="Grigoriev I."/>
        </authorList>
    </citation>
    <scope>NUCLEOTIDE SEQUENCE</scope>
    <source>
        <strain evidence="2">CBS 122368</strain>
    </source>
</reference>
<dbReference type="Proteomes" id="UP000800094">
    <property type="component" value="Unassembled WGS sequence"/>
</dbReference>
<keyword evidence="3" id="KW-1185">Reference proteome</keyword>
<evidence type="ECO:0000313" key="2">
    <source>
        <dbReference type="EMBL" id="KAF2246491.1"/>
    </source>
</evidence>
<feature type="compositionally biased region" description="Polar residues" evidence="1">
    <location>
        <begin position="246"/>
        <end position="256"/>
    </location>
</feature>
<organism evidence="2 3">
    <name type="scientific">Trematosphaeria pertusa</name>
    <dbReference type="NCBI Taxonomy" id="390896"/>
    <lineage>
        <taxon>Eukaryota</taxon>
        <taxon>Fungi</taxon>
        <taxon>Dikarya</taxon>
        <taxon>Ascomycota</taxon>
        <taxon>Pezizomycotina</taxon>
        <taxon>Dothideomycetes</taxon>
        <taxon>Pleosporomycetidae</taxon>
        <taxon>Pleosporales</taxon>
        <taxon>Massarineae</taxon>
        <taxon>Trematosphaeriaceae</taxon>
        <taxon>Trematosphaeria</taxon>
    </lineage>
</organism>
<feature type="region of interest" description="Disordered" evidence="1">
    <location>
        <begin position="236"/>
        <end position="256"/>
    </location>
</feature>
<proteinExistence type="predicted"/>
<evidence type="ECO:0000313" key="3">
    <source>
        <dbReference type="Proteomes" id="UP000800094"/>
    </source>
</evidence>
<dbReference type="AlphaFoldDB" id="A0A6A6I7Z6"/>
<gene>
    <name evidence="2" type="ORF">BU26DRAFT_47143</name>
</gene>
<feature type="region of interest" description="Disordered" evidence="1">
    <location>
        <begin position="1"/>
        <end position="26"/>
    </location>
</feature>
<sequence>MDFPQRLDPLDFDVAPPDEELPDYEPATAPEYNLEDYATPLHTYHLRQIDRKVQVLVPYGPSSSSSYKIVTRGVRLFTKKPEMEMFRTTHGQMSEESICGIWFDADGPLPWRPRAHFCHTDAGGLSTHSMESRNFADWTVDIGGVTYAWTLEGRPMSLVLTEKSTSIVIARFTYSARGTLATRGAEVGDLTIYRDGLSIDRAGVEKIICGLLVAISHFKKMGRHYWNEVDAPMRATSSPREHFPSPRTSIAAYSTL</sequence>
<name>A0A6A6I7Z6_9PLEO</name>
<evidence type="ECO:0000256" key="1">
    <source>
        <dbReference type="SAM" id="MobiDB-lite"/>
    </source>
</evidence>
<dbReference type="GeneID" id="54578709"/>
<dbReference type="RefSeq" id="XP_033681495.1">
    <property type="nucleotide sequence ID" value="XM_033825379.1"/>
</dbReference>
<dbReference type="EMBL" id="ML987198">
    <property type="protein sequence ID" value="KAF2246491.1"/>
    <property type="molecule type" value="Genomic_DNA"/>
</dbReference>
<dbReference type="OrthoDB" id="3941101at2759"/>
<protein>
    <submittedName>
        <fullName evidence="2">Uncharacterized protein</fullName>
    </submittedName>
</protein>